<dbReference type="InterPro" id="IPR011990">
    <property type="entry name" value="TPR-like_helical_dom_sf"/>
</dbReference>
<feature type="chain" id="PRO_5047294012" evidence="1">
    <location>
        <begin position="31"/>
        <end position="238"/>
    </location>
</feature>
<evidence type="ECO:0000313" key="2">
    <source>
        <dbReference type="EMBL" id="MCV2886031.1"/>
    </source>
</evidence>
<reference evidence="2 3" key="1">
    <citation type="submission" date="2022-10" db="EMBL/GenBank/DDBJ databases">
        <title>Aestuariibacter sp. AA17 isolated from Montipora capitata coral fragment.</title>
        <authorList>
            <person name="Emsley S.A."/>
            <person name="Pfannmuller K.M."/>
            <person name="Loughran R.M."/>
            <person name="Shlafstein M."/>
            <person name="Papke E."/>
            <person name="Saw J.H."/>
            <person name="Ushijima B."/>
            <person name="Videau P."/>
        </authorList>
    </citation>
    <scope>NUCLEOTIDE SEQUENCE [LARGE SCALE GENOMIC DNA]</scope>
    <source>
        <strain evidence="2 3">AA17</strain>
    </source>
</reference>
<evidence type="ECO:0000313" key="3">
    <source>
        <dbReference type="Proteomes" id="UP001652504"/>
    </source>
</evidence>
<proteinExistence type="predicted"/>
<dbReference type="Proteomes" id="UP001652504">
    <property type="component" value="Unassembled WGS sequence"/>
</dbReference>
<comment type="caution">
    <text evidence="2">The sequence shown here is derived from an EMBL/GenBank/DDBJ whole genome shotgun (WGS) entry which is preliminary data.</text>
</comment>
<keyword evidence="3" id="KW-1185">Reference proteome</keyword>
<sequence length="238" mass="27201">MRKFHLPKIHSLSHWIGAAVIALIAAPTHALDFTPTEAEWLVWNPLCKARYVVSGAGSSSPFRDRVSMESVKMWRDKVGNEAWYALHHYCAGIHEESRGKLQQAKYEYFFTYARMPREHYLYGLIGVRLANVFYKMGNVEEAHKMASSTISTHPRYSGGYVIKGILFSRQGEYQKVIDILEEGMKNVSPKSSEMSYHLGLAYLELNKLDKAKEYAIQAYEMGYNLPGLKQRLIEAGAW</sequence>
<protein>
    <submittedName>
        <fullName evidence="2">Tetratricopeptide repeat protein</fullName>
    </submittedName>
</protein>
<evidence type="ECO:0000256" key="1">
    <source>
        <dbReference type="SAM" id="SignalP"/>
    </source>
</evidence>
<keyword evidence="1" id="KW-0732">Signal</keyword>
<dbReference type="SUPFAM" id="SSF48452">
    <property type="entry name" value="TPR-like"/>
    <property type="match status" value="1"/>
</dbReference>
<name>A0ABT3ABI3_9ALTE</name>
<dbReference type="Gene3D" id="1.25.40.10">
    <property type="entry name" value="Tetratricopeptide repeat domain"/>
    <property type="match status" value="1"/>
</dbReference>
<feature type="signal peptide" evidence="1">
    <location>
        <begin position="1"/>
        <end position="30"/>
    </location>
</feature>
<dbReference type="EMBL" id="JAOWKX010000008">
    <property type="protein sequence ID" value="MCV2886031.1"/>
    <property type="molecule type" value="Genomic_DNA"/>
</dbReference>
<organism evidence="2 3">
    <name type="scientific">Fluctibacter corallii</name>
    <dbReference type="NCBI Taxonomy" id="2984329"/>
    <lineage>
        <taxon>Bacteria</taxon>
        <taxon>Pseudomonadati</taxon>
        <taxon>Pseudomonadota</taxon>
        <taxon>Gammaproteobacteria</taxon>
        <taxon>Alteromonadales</taxon>
        <taxon>Alteromonadaceae</taxon>
        <taxon>Fluctibacter</taxon>
    </lineage>
</organism>
<dbReference type="RefSeq" id="WP_263713321.1">
    <property type="nucleotide sequence ID" value="NZ_JAOWKX010000008.1"/>
</dbReference>
<gene>
    <name evidence="2" type="ORF">OE749_15160</name>
</gene>
<accession>A0ABT3ABI3</accession>